<dbReference type="AlphaFoldDB" id="A0A6P0GL98"/>
<dbReference type="RefSeq" id="WP_163478180.1">
    <property type="nucleotide sequence ID" value="NZ_JAAGWE010000035.1"/>
</dbReference>
<organism evidence="2 3">
    <name type="scientific">Geodermatophilus normandii</name>
    <dbReference type="NCBI Taxonomy" id="1137989"/>
    <lineage>
        <taxon>Bacteria</taxon>
        <taxon>Bacillati</taxon>
        <taxon>Actinomycetota</taxon>
        <taxon>Actinomycetes</taxon>
        <taxon>Geodermatophilales</taxon>
        <taxon>Geodermatophilaceae</taxon>
        <taxon>Geodermatophilus</taxon>
    </lineage>
</organism>
<name>A0A6P0GL98_9ACTN</name>
<accession>A0A6P0GL98</accession>
<evidence type="ECO:0000313" key="3">
    <source>
        <dbReference type="Proteomes" id="UP000471126"/>
    </source>
</evidence>
<evidence type="ECO:0000313" key="2">
    <source>
        <dbReference type="EMBL" id="NEM08118.1"/>
    </source>
</evidence>
<feature type="compositionally biased region" description="Low complexity" evidence="1">
    <location>
        <begin position="32"/>
        <end position="55"/>
    </location>
</feature>
<evidence type="ECO:0008006" key="4">
    <source>
        <dbReference type="Google" id="ProtNLM"/>
    </source>
</evidence>
<dbReference type="EMBL" id="JAAGWE010000035">
    <property type="protein sequence ID" value="NEM08118.1"/>
    <property type="molecule type" value="Genomic_DNA"/>
</dbReference>
<dbReference type="Proteomes" id="UP000471126">
    <property type="component" value="Unassembled WGS sequence"/>
</dbReference>
<proteinExistence type="predicted"/>
<feature type="region of interest" description="Disordered" evidence="1">
    <location>
        <begin position="29"/>
        <end position="55"/>
    </location>
</feature>
<gene>
    <name evidence="2" type="ORF">GCU54_19280</name>
</gene>
<sequence length="249" mass="24980">MTSRSALRPRRLTGLLAATGVALLVSSCAEKPPSGEAGAPPSSSSSSAPSSEARASVEELTAALLPAEAFGPGAQVTTVNVQQLATNPGAVSPESTIDPDTCTEGVGGTQPAFTPDDGTIVAQTAVTETGATVEVLVDAEDIEGLTPDLADLVAQCPSVTVNAPDGSTATIDFTALEVPEVGDFSEAVTANLALTAPDGTNLTLTSLLAVAVDGDRFLFLQQAAPTSTPPDPAAFASLFEDAFEAQHDA</sequence>
<protein>
    <recommendedName>
        <fullName evidence="4">DUF5642 domain-containing protein</fullName>
    </recommendedName>
</protein>
<dbReference type="PROSITE" id="PS51257">
    <property type="entry name" value="PROKAR_LIPOPROTEIN"/>
    <property type="match status" value="1"/>
</dbReference>
<evidence type="ECO:0000256" key="1">
    <source>
        <dbReference type="SAM" id="MobiDB-lite"/>
    </source>
</evidence>
<reference evidence="2 3" key="1">
    <citation type="submission" date="2019-12" db="EMBL/GenBank/DDBJ databases">
        <title>WGS of CPCC 203550 I12A-02606.</title>
        <authorList>
            <person name="Jiang Z."/>
        </authorList>
    </citation>
    <scope>NUCLEOTIDE SEQUENCE [LARGE SCALE GENOMIC DNA]</scope>
    <source>
        <strain evidence="2 3">I12A-02606</strain>
    </source>
</reference>
<comment type="caution">
    <text evidence="2">The sequence shown here is derived from an EMBL/GenBank/DDBJ whole genome shotgun (WGS) entry which is preliminary data.</text>
</comment>